<evidence type="ECO:0000313" key="4">
    <source>
        <dbReference type="EMBL" id="KPG29719.1"/>
    </source>
</evidence>
<comment type="caution">
    <text evidence="3">The sequence shown here is derived from an EMBL/GenBank/DDBJ whole genome shotgun (WGS) entry which is preliminary data.</text>
</comment>
<dbReference type="Pfam" id="PF14230">
    <property type="entry name" value="DUF4333"/>
    <property type="match status" value="1"/>
</dbReference>
<dbReference type="EMBL" id="LJFO01000016">
    <property type="protein sequence ID" value="KPG04907.1"/>
    <property type="molecule type" value="Genomic_DNA"/>
</dbReference>
<sequence length="91" mass="9451">MVLSGCGSDSKSGSSSNSLSRATLESELEQLQGWENNPFGGEVRKAVCQGGIELRNGATQTCTITVSGHTHTLTVVIKDASTNPPIFGIKG</sequence>
<feature type="region of interest" description="Disordered" evidence="1">
    <location>
        <begin position="1"/>
        <end position="23"/>
    </location>
</feature>
<evidence type="ECO:0000256" key="1">
    <source>
        <dbReference type="SAM" id="MobiDB-lite"/>
    </source>
</evidence>
<reference evidence="5 6" key="1">
    <citation type="submission" date="2015-09" db="EMBL/GenBank/DDBJ databases">
        <title>Genome Sequences of Mycobacterium immunogenum Isolates, Recuperated from a Chloraminated Drinking Water Distribution System Simulator Subjected to Episodes of Nitrification.</title>
        <authorList>
            <person name="Gomez-Alvarez V."/>
            <person name="Revetta R.P."/>
        </authorList>
    </citation>
    <scope>NUCLEOTIDE SEQUENCE [LARGE SCALE GENOMIC DNA]</scope>
    <source>
        <strain evidence="3 5">H008</strain>
        <strain evidence="4 6">H076</strain>
    </source>
</reference>
<accession>A0A7V8LL44</accession>
<dbReference type="EMBL" id="LJFS01000029">
    <property type="protein sequence ID" value="KPG29719.1"/>
    <property type="molecule type" value="Genomic_DNA"/>
</dbReference>
<keyword evidence="6" id="KW-1185">Reference proteome</keyword>
<dbReference type="Proteomes" id="UP000037962">
    <property type="component" value="Unassembled WGS sequence"/>
</dbReference>
<dbReference type="KEGG" id="miz:BAB75_09795"/>
<evidence type="ECO:0000259" key="2">
    <source>
        <dbReference type="Pfam" id="PF14230"/>
    </source>
</evidence>
<evidence type="ECO:0000313" key="3">
    <source>
        <dbReference type="EMBL" id="KPG04907.1"/>
    </source>
</evidence>
<proteinExistence type="predicted"/>
<dbReference type="AlphaFoldDB" id="A0A7V8LL44"/>
<gene>
    <name evidence="3" type="ORF">AN908_23340</name>
    <name evidence="4" type="ORF">AN912_20170</name>
</gene>
<dbReference type="Proteomes" id="UP000037843">
    <property type="component" value="Unassembled WGS sequence"/>
</dbReference>
<dbReference type="InterPro" id="IPR025637">
    <property type="entry name" value="DUF4333"/>
</dbReference>
<organism evidence="3 5">
    <name type="scientific">Mycobacteroides immunogenum</name>
    <dbReference type="NCBI Taxonomy" id="83262"/>
    <lineage>
        <taxon>Bacteria</taxon>
        <taxon>Bacillati</taxon>
        <taxon>Actinomycetota</taxon>
        <taxon>Actinomycetes</taxon>
        <taxon>Mycobacteriales</taxon>
        <taxon>Mycobacteriaceae</taxon>
        <taxon>Mycobacteroides</taxon>
    </lineage>
</organism>
<name>A0A7V8LL44_9MYCO</name>
<protein>
    <recommendedName>
        <fullName evidence="2">DUF4333 domain-containing protein</fullName>
    </recommendedName>
</protein>
<feature type="domain" description="DUF4333" evidence="2">
    <location>
        <begin position="14"/>
        <end position="79"/>
    </location>
</feature>
<evidence type="ECO:0000313" key="5">
    <source>
        <dbReference type="Proteomes" id="UP000037843"/>
    </source>
</evidence>
<evidence type="ECO:0000313" key="6">
    <source>
        <dbReference type="Proteomes" id="UP000037962"/>
    </source>
</evidence>